<accession>A0A3A4NGC9</accession>
<keyword evidence="8" id="KW-0378">Hydrolase</keyword>
<dbReference type="Gene3D" id="3.30.70.360">
    <property type="match status" value="1"/>
</dbReference>
<comment type="caution">
    <text evidence="13">The sequence shown here is derived from an EMBL/GenBank/DDBJ whole genome shotgun (WGS) entry which is preliminary data.</text>
</comment>
<feature type="domain" description="Peptidase M20 dimerisation" evidence="12">
    <location>
        <begin position="188"/>
        <end position="297"/>
    </location>
</feature>
<organism evidence="13 14">
    <name type="scientific">Abyssobacteria bacterium (strain SURF_5)</name>
    <dbReference type="NCBI Taxonomy" id="2093360"/>
    <lineage>
        <taxon>Bacteria</taxon>
        <taxon>Pseudomonadati</taxon>
        <taxon>Candidatus Hydrogenedentota</taxon>
        <taxon>Candidatus Abyssobacteria</taxon>
    </lineage>
</organism>
<keyword evidence="9" id="KW-0862">Zinc</keyword>
<comment type="pathway">
    <text evidence="3">Amino-acid biosynthesis; L-lysine biosynthesis via DAP pathway; LL-2,6-diaminopimelate from (S)-tetrahydrodipicolinate (succinylase route): step 3/3.</text>
</comment>
<dbReference type="Gene3D" id="3.40.630.10">
    <property type="entry name" value="Zn peptidases"/>
    <property type="match status" value="1"/>
</dbReference>
<dbReference type="GO" id="GO:0009089">
    <property type="term" value="P:lysine biosynthetic process via diaminopimelate"/>
    <property type="evidence" value="ECO:0007669"/>
    <property type="project" value="UniProtKB-UniPathway"/>
</dbReference>
<dbReference type="InterPro" id="IPR010182">
    <property type="entry name" value="ArgE/DapE"/>
</dbReference>
<comment type="catalytic activity">
    <reaction evidence="11">
        <text>N-succinyl-(2S,6S)-2,6-diaminopimelate + H2O = (2S,6S)-2,6-diaminopimelate + succinate</text>
        <dbReference type="Rhea" id="RHEA:22608"/>
        <dbReference type="ChEBI" id="CHEBI:15377"/>
        <dbReference type="ChEBI" id="CHEBI:30031"/>
        <dbReference type="ChEBI" id="CHEBI:57609"/>
        <dbReference type="ChEBI" id="CHEBI:58087"/>
        <dbReference type="EC" id="3.5.1.18"/>
    </reaction>
</comment>
<comment type="cofactor">
    <cofactor evidence="1">
        <name>Co(2+)</name>
        <dbReference type="ChEBI" id="CHEBI:48828"/>
    </cofactor>
</comment>
<dbReference type="PANTHER" id="PTHR43808">
    <property type="entry name" value="ACETYLORNITHINE DEACETYLASE"/>
    <property type="match status" value="1"/>
</dbReference>
<dbReference type="UniPathway" id="UPA00034">
    <property type="reaction ID" value="UER00021"/>
</dbReference>
<keyword evidence="7" id="KW-0479">Metal-binding</keyword>
<evidence type="ECO:0000256" key="11">
    <source>
        <dbReference type="ARBA" id="ARBA00051301"/>
    </source>
</evidence>
<evidence type="ECO:0000313" key="13">
    <source>
        <dbReference type="EMBL" id="RJP17416.1"/>
    </source>
</evidence>
<name>A0A3A4NGC9_ABYX5</name>
<dbReference type="EC" id="3.5.1.18" evidence="5"/>
<dbReference type="SUPFAM" id="SSF53187">
    <property type="entry name" value="Zn-dependent exopeptidases"/>
    <property type="match status" value="1"/>
</dbReference>
<dbReference type="Pfam" id="PF01546">
    <property type="entry name" value="Peptidase_M20"/>
    <property type="match status" value="1"/>
</dbReference>
<reference evidence="13 14" key="1">
    <citation type="journal article" date="2017" name="ISME J.">
        <title>Energy and carbon metabolisms in a deep terrestrial subsurface fluid microbial community.</title>
        <authorList>
            <person name="Momper L."/>
            <person name="Jungbluth S.P."/>
            <person name="Lee M.D."/>
            <person name="Amend J.P."/>
        </authorList>
    </citation>
    <scope>NUCLEOTIDE SEQUENCE [LARGE SCALE GENOMIC DNA]</scope>
    <source>
        <strain evidence="13">SURF_5</strain>
    </source>
</reference>
<gene>
    <name evidence="13" type="ORF">C4520_16770</name>
</gene>
<dbReference type="CDD" id="cd08659">
    <property type="entry name" value="M20_ArgE_DapE-like"/>
    <property type="match status" value="1"/>
</dbReference>
<evidence type="ECO:0000256" key="7">
    <source>
        <dbReference type="ARBA" id="ARBA00022723"/>
    </source>
</evidence>
<dbReference type="SUPFAM" id="SSF55031">
    <property type="entry name" value="Bacterial exopeptidase dimerisation domain"/>
    <property type="match status" value="1"/>
</dbReference>
<evidence type="ECO:0000259" key="12">
    <source>
        <dbReference type="Pfam" id="PF07687"/>
    </source>
</evidence>
<dbReference type="PROSITE" id="PS00759">
    <property type="entry name" value="ARGE_DAPE_CPG2_2"/>
    <property type="match status" value="1"/>
</dbReference>
<dbReference type="GO" id="GO:0009014">
    <property type="term" value="F:succinyl-diaminopimelate desuccinylase activity"/>
    <property type="evidence" value="ECO:0007669"/>
    <property type="project" value="UniProtKB-EC"/>
</dbReference>
<protein>
    <recommendedName>
        <fullName evidence="6">Probable succinyl-diaminopimelate desuccinylase</fullName>
        <ecNumber evidence="5">3.5.1.18</ecNumber>
    </recommendedName>
</protein>
<evidence type="ECO:0000313" key="14">
    <source>
        <dbReference type="Proteomes" id="UP000265882"/>
    </source>
</evidence>
<dbReference type="Pfam" id="PF07687">
    <property type="entry name" value="M20_dimer"/>
    <property type="match status" value="1"/>
</dbReference>
<comment type="cofactor">
    <cofactor evidence="2">
        <name>Zn(2+)</name>
        <dbReference type="ChEBI" id="CHEBI:29105"/>
    </cofactor>
</comment>
<dbReference type="InterPro" id="IPR001261">
    <property type="entry name" value="ArgE/DapE_CS"/>
</dbReference>
<dbReference type="InterPro" id="IPR002933">
    <property type="entry name" value="Peptidase_M20"/>
</dbReference>
<evidence type="ECO:0000256" key="1">
    <source>
        <dbReference type="ARBA" id="ARBA00001941"/>
    </source>
</evidence>
<evidence type="ECO:0000256" key="10">
    <source>
        <dbReference type="ARBA" id="ARBA00023285"/>
    </source>
</evidence>
<evidence type="ECO:0000256" key="6">
    <source>
        <dbReference type="ARBA" id="ARBA00016853"/>
    </source>
</evidence>
<dbReference type="InterPro" id="IPR036264">
    <property type="entry name" value="Bact_exopeptidase_dim_dom"/>
</dbReference>
<comment type="similarity">
    <text evidence="4">Belongs to the peptidase M20A family.</text>
</comment>
<dbReference type="AlphaFoldDB" id="A0A3A4NGC9"/>
<evidence type="ECO:0000256" key="8">
    <source>
        <dbReference type="ARBA" id="ARBA00022801"/>
    </source>
</evidence>
<proteinExistence type="inferred from homology"/>
<evidence type="ECO:0000256" key="2">
    <source>
        <dbReference type="ARBA" id="ARBA00001947"/>
    </source>
</evidence>
<evidence type="ECO:0000256" key="9">
    <source>
        <dbReference type="ARBA" id="ARBA00022833"/>
    </source>
</evidence>
<dbReference type="GO" id="GO:0046872">
    <property type="term" value="F:metal ion binding"/>
    <property type="evidence" value="ECO:0007669"/>
    <property type="project" value="UniProtKB-KW"/>
</dbReference>
<dbReference type="InterPro" id="IPR011650">
    <property type="entry name" value="Peptidase_M20_dimer"/>
</dbReference>
<dbReference type="EMBL" id="QZKU01000115">
    <property type="protein sequence ID" value="RJP17416.1"/>
    <property type="molecule type" value="Genomic_DNA"/>
</dbReference>
<dbReference type="Proteomes" id="UP000265882">
    <property type="component" value="Unassembled WGS sequence"/>
</dbReference>
<dbReference type="InterPro" id="IPR050072">
    <property type="entry name" value="Peptidase_M20A"/>
</dbReference>
<evidence type="ECO:0000256" key="5">
    <source>
        <dbReference type="ARBA" id="ARBA00011921"/>
    </source>
</evidence>
<dbReference type="NCBIfam" id="TIGR01910">
    <property type="entry name" value="DapE-ArgE"/>
    <property type="match status" value="1"/>
</dbReference>
<evidence type="ECO:0000256" key="3">
    <source>
        <dbReference type="ARBA" id="ARBA00005130"/>
    </source>
</evidence>
<keyword evidence="10" id="KW-0170">Cobalt</keyword>
<sequence length="398" mass="43060">MRTSELVEQVEKTTEAMADEVVDFLIQLVKAQSFNPPGDTTPAANVVREAASQMKGDLEIHAFDDLKPNIVLRVGRRGGKSLCFNSHMDTVPVGDSSRWKFDPFGGEIAGGNVYGRGSADAKGCAAAMLMAALVLERMKLDLNGELDIAIVSDEETGGALGTQYLLEKEILKPDFAVIGEITSNRVAIAEKGLLVFTLNTHGRTAHASTPWEGVSAIRQMLKLAREIEEALESSFKNKRHPLTPPPSFNFGIIEGGIAINVVPDNCRLTLDRRCIPGESLEEAEREIGGILQRLKAQDPSFEADYTILHRANAFETPADSPLVKSAGYVCSLLDLNPEPIGYQQVSDGRFFADRGILTMLLGPGVAELAHTPDEHVPVNAIIEATKLYALLAIELLGS</sequence>
<evidence type="ECO:0000256" key="4">
    <source>
        <dbReference type="ARBA" id="ARBA00006247"/>
    </source>
</evidence>